<reference evidence="2 3" key="1">
    <citation type="journal article" date="2019" name="Sci. Rep.">
        <title>Extended insight into the Mycobacterium chelonae-abscessus complex through whole genome sequencing of Mycobacterium salmoniphilum outbreak and Mycobacterium salmoniphilum-like strains.</title>
        <authorList>
            <person name="Behra P.R.K."/>
            <person name="Das S."/>
            <person name="Pettersson B.M.F."/>
            <person name="Shirreff L."/>
            <person name="DuCote T."/>
            <person name="Jacobsson K.G."/>
            <person name="Ennis D.G."/>
            <person name="Kirsebom L.A."/>
        </authorList>
    </citation>
    <scope>NUCLEOTIDE SEQUENCE [LARGE SCALE GENOMIC DNA]</scope>
    <source>
        <strain evidence="2 3">DE 4585</strain>
    </source>
</reference>
<keyword evidence="1" id="KW-0812">Transmembrane</keyword>
<proteinExistence type="predicted"/>
<feature type="transmembrane region" description="Helical" evidence="1">
    <location>
        <begin position="140"/>
        <end position="157"/>
    </location>
</feature>
<feature type="transmembrane region" description="Helical" evidence="1">
    <location>
        <begin position="12"/>
        <end position="28"/>
    </location>
</feature>
<feature type="transmembrane region" description="Helical" evidence="1">
    <location>
        <begin position="64"/>
        <end position="84"/>
    </location>
</feature>
<evidence type="ECO:0000313" key="3">
    <source>
        <dbReference type="Proteomes" id="UP000295117"/>
    </source>
</evidence>
<keyword evidence="1" id="KW-0472">Membrane</keyword>
<evidence type="ECO:0000313" key="2">
    <source>
        <dbReference type="EMBL" id="TDZ79560.1"/>
    </source>
</evidence>
<feature type="transmembrane region" description="Helical" evidence="1">
    <location>
        <begin position="90"/>
        <end position="119"/>
    </location>
</feature>
<feature type="transmembrane region" description="Helical" evidence="1">
    <location>
        <begin position="34"/>
        <end position="52"/>
    </location>
</feature>
<gene>
    <name evidence="2" type="ORF">DE4585_03306</name>
</gene>
<keyword evidence="1" id="KW-1133">Transmembrane helix</keyword>
<sequence>MINLVKRLGPPLILLATYLTLTSLWHAYKIPNWPRWLLILVIFLAIVLLHRWPTRISPRRQSYVSAALLAISLIVDVVTSWVLASKGTYAASYIGLGVLRIAASCLAVLGIAFFPTYFWSEGPIIPKRLSERISGPGKKLGVLVGVLAAIVLIWGLAASCTSDDQPRADRNQISTEFDKIPAQLVGTNELTGTCVQLSGEAVSSPDAQKVPCESPEANYRVIQVADKPSACVADADQRYFSKDVDTAITLCLDYNWSSSYCFKMKNKAVWYATRVSCDDASAFPIEKPWFVVLDTTRLSQCPDGGWRHTTRKFTVCTKTIGQEVPHIGNFTTPPR</sequence>
<organism evidence="2 3">
    <name type="scientific">Mycobacteroides salmoniphilum</name>
    <dbReference type="NCBI Taxonomy" id="404941"/>
    <lineage>
        <taxon>Bacteria</taxon>
        <taxon>Bacillati</taxon>
        <taxon>Actinomycetota</taxon>
        <taxon>Actinomycetes</taxon>
        <taxon>Mycobacteriales</taxon>
        <taxon>Mycobacteriaceae</taxon>
        <taxon>Mycobacteroides</taxon>
    </lineage>
</organism>
<protein>
    <submittedName>
        <fullName evidence="2">Uncharacterized protein</fullName>
    </submittedName>
</protein>
<evidence type="ECO:0000256" key="1">
    <source>
        <dbReference type="SAM" id="Phobius"/>
    </source>
</evidence>
<dbReference type="AlphaFoldDB" id="A0A4R8RYM1"/>
<accession>A0A4R8RYM1</accession>
<name>A0A4R8RYM1_9MYCO</name>
<dbReference type="EMBL" id="PECH01000008">
    <property type="protein sequence ID" value="TDZ79560.1"/>
    <property type="molecule type" value="Genomic_DNA"/>
</dbReference>
<dbReference type="Proteomes" id="UP000295117">
    <property type="component" value="Unassembled WGS sequence"/>
</dbReference>
<comment type="caution">
    <text evidence="2">The sequence shown here is derived from an EMBL/GenBank/DDBJ whole genome shotgun (WGS) entry which is preliminary data.</text>
</comment>